<evidence type="ECO:0000256" key="1">
    <source>
        <dbReference type="ARBA" id="ARBA00004651"/>
    </source>
</evidence>
<keyword evidence="5 7" id="KW-1133">Transmembrane helix</keyword>
<dbReference type="EMBL" id="CBBD010000046">
    <property type="protein sequence ID" value="CDA10821.1"/>
    <property type="molecule type" value="Genomic_DNA"/>
</dbReference>
<comment type="caution">
    <text evidence="10">The sequence shown here is derived from an EMBL/GenBank/DDBJ whole genome shotgun (WGS) entry which is preliminary data.</text>
</comment>
<dbReference type="GO" id="GO:0016887">
    <property type="term" value="F:ATP hydrolysis activity"/>
    <property type="evidence" value="ECO:0007669"/>
    <property type="project" value="InterPro"/>
</dbReference>
<evidence type="ECO:0008006" key="12">
    <source>
        <dbReference type="Google" id="ProtNLM"/>
    </source>
</evidence>
<dbReference type="GO" id="GO:0015421">
    <property type="term" value="F:ABC-type oligopeptide transporter activity"/>
    <property type="evidence" value="ECO:0007669"/>
    <property type="project" value="TreeGrafter"/>
</dbReference>
<dbReference type="PROSITE" id="PS50893">
    <property type="entry name" value="ABC_TRANSPORTER_2"/>
    <property type="match status" value="1"/>
</dbReference>
<proteinExistence type="predicted"/>
<evidence type="ECO:0000256" key="3">
    <source>
        <dbReference type="ARBA" id="ARBA00022741"/>
    </source>
</evidence>
<comment type="subcellular location">
    <subcellularLocation>
        <location evidence="1">Cell membrane</location>
        <topology evidence="1">Multi-pass membrane protein</topology>
    </subcellularLocation>
</comment>
<evidence type="ECO:0000256" key="4">
    <source>
        <dbReference type="ARBA" id="ARBA00022840"/>
    </source>
</evidence>
<evidence type="ECO:0000256" key="2">
    <source>
        <dbReference type="ARBA" id="ARBA00022692"/>
    </source>
</evidence>
<dbReference type="InterPro" id="IPR003439">
    <property type="entry name" value="ABC_transporter-like_ATP-bd"/>
</dbReference>
<feature type="transmembrane region" description="Helical" evidence="7">
    <location>
        <begin position="20"/>
        <end position="44"/>
    </location>
</feature>
<accession>R5XPU1</accession>
<dbReference type="PROSITE" id="PS50929">
    <property type="entry name" value="ABC_TM1F"/>
    <property type="match status" value="1"/>
</dbReference>
<feature type="transmembrane region" description="Helical" evidence="7">
    <location>
        <begin position="246"/>
        <end position="266"/>
    </location>
</feature>
<evidence type="ECO:0000313" key="11">
    <source>
        <dbReference type="Proteomes" id="UP000017980"/>
    </source>
</evidence>
<dbReference type="CDD" id="cd07346">
    <property type="entry name" value="ABC_6TM_exporters"/>
    <property type="match status" value="1"/>
</dbReference>
<keyword evidence="2 7" id="KW-0812">Transmembrane</keyword>
<dbReference type="Pfam" id="PF00005">
    <property type="entry name" value="ABC_tran"/>
    <property type="match status" value="1"/>
</dbReference>
<dbReference type="InterPro" id="IPR003593">
    <property type="entry name" value="AAA+_ATPase"/>
</dbReference>
<dbReference type="Proteomes" id="UP000017980">
    <property type="component" value="Unassembled WGS sequence"/>
</dbReference>
<dbReference type="InterPro" id="IPR017871">
    <property type="entry name" value="ABC_transporter-like_CS"/>
</dbReference>
<sequence>MLLEKVQKKFALTKLGAENLIKACISCTISYIVIAMSIGVLYFFTCDMLKLLADKSYTFSVGVYIAEFVVVFALIYIAHYIQYNMTFLNTYTESARLRINVAEKLRKFPMSFFSKRDLSDLTTTILSDVTYMEQALSHFIPEFVGSIASTVLLSIGMFMFDFKMALVAVWCVPVSIILILLAKKKLSSVSHKDRDIQLIRTEKIQEGLETVRDLKASNYTEQYLKEVDDAIDNCEKSQIKAELTNALFVVSSQLVLRLGIATVVIFGVKYLMAGEITLEVFMLFLIVASRLYDPLNATLQNLAAIISCESRVDRLNNINDYKLQTGGDTFEPENYDIEFEDVSFSYQPGKPVLDDVSFTAKQNEITALIGNSGGGKTTCASLIARFYDLDKGRIKIGGVDIATVDPEVLLSKFSIVFQDVVLFNNTIFENIRIGKKDATDEEVKRAAELAFCDEFVKNLPEGYDTVIGENGSKLSGGQRQRISIARAILKDAPIILLDEASASLDVESETYVQKALSKLIQNKTVIMIAHRMRTVANASHLVVLENGKVAEEGTSKELIENNGLYKHMVDLQSMSYAWKI</sequence>
<evidence type="ECO:0000259" key="8">
    <source>
        <dbReference type="PROSITE" id="PS50893"/>
    </source>
</evidence>
<dbReference type="AlphaFoldDB" id="R5XPU1"/>
<keyword evidence="6 7" id="KW-0472">Membrane</keyword>
<feature type="domain" description="ABC transmembrane type-1" evidence="9">
    <location>
        <begin position="32"/>
        <end position="307"/>
    </location>
</feature>
<dbReference type="InterPro" id="IPR011527">
    <property type="entry name" value="ABC1_TM_dom"/>
</dbReference>
<evidence type="ECO:0000256" key="5">
    <source>
        <dbReference type="ARBA" id="ARBA00022989"/>
    </source>
</evidence>
<dbReference type="GO" id="GO:0005524">
    <property type="term" value="F:ATP binding"/>
    <property type="evidence" value="ECO:0007669"/>
    <property type="project" value="UniProtKB-KW"/>
</dbReference>
<protein>
    <recommendedName>
        <fullName evidence="12">ABC transporter ATP-binding protein</fullName>
    </recommendedName>
</protein>
<dbReference type="SUPFAM" id="SSF90123">
    <property type="entry name" value="ABC transporter transmembrane region"/>
    <property type="match status" value="1"/>
</dbReference>
<dbReference type="SMART" id="SM00382">
    <property type="entry name" value="AAA"/>
    <property type="match status" value="1"/>
</dbReference>
<feature type="domain" description="ABC transporter" evidence="8">
    <location>
        <begin position="337"/>
        <end position="571"/>
    </location>
</feature>
<keyword evidence="4" id="KW-0067">ATP-binding</keyword>
<dbReference type="Gene3D" id="3.40.50.300">
    <property type="entry name" value="P-loop containing nucleotide triphosphate hydrolases"/>
    <property type="match status" value="1"/>
</dbReference>
<dbReference type="InterPro" id="IPR027417">
    <property type="entry name" value="P-loop_NTPase"/>
</dbReference>
<evidence type="ECO:0000313" key="10">
    <source>
        <dbReference type="EMBL" id="CDA10821.1"/>
    </source>
</evidence>
<keyword evidence="3" id="KW-0547">Nucleotide-binding</keyword>
<dbReference type="GO" id="GO:0005886">
    <property type="term" value="C:plasma membrane"/>
    <property type="evidence" value="ECO:0007669"/>
    <property type="project" value="UniProtKB-SubCell"/>
</dbReference>
<gene>
    <name evidence="10" type="ORF">BN488_01848</name>
</gene>
<feature type="transmembrane region" description="Helical" evidence="7">
    <location>
        <begin position="56"/>
        <end position="78"/>
    </location>
</feature>
<name>R5XPU1_9FIRM</name>
<reference evidence="10" key="1">
    <citation type="submission" date="2012-11" db="EMBL/GenBank/DDBJ databases">
        <title>Dependencies among metagenomic species, viruses, plasmids and units of genetic variation.</title>
        <authorList>
            <person name="Nielsen H.B."/>
            <person name="Almeida M."/>
            <person name="Juncker A.S."/>
            <person name="Rasmussen S."/>
            <person name="Li J."/>
            <person name="Sunagawa S."/>
            <person name="Plichta D."/>
            <person name="Gautier L."/>
            <person name="Le Chatelier E."/>
            <person name="Peletier E."/>
            <person name="Bonde I."/>
            <person name="Nielsen T."/>
            <person name="Manichanh C."/>
            <person name="Arumugam M."/>
            <person name="Batto J."/>
            <person name="Santos M.B.Q.D."/>
            <person name="Blom N."/>
            <person name="Borruel N."/>
            <person name="Burgdorf K.S."/>
            <person name="Boumezbeur F."/>
            <person name="Casellas F."/>
            <person name="Dore J."/>
            <person name="Guarner F."/>
            <person name="Hansen T."/>
            <person name="Hildebrand F."/>
            <person name="Kaas R.S."/>
            <person name="Kennedy S."/>
            <person name="Kristiansen K."/>
            <person name="Kultima J.R."/>
            <person name="Leonard P."/>
            <person name="Levenez F."/>
            <person name="Lund O."/>
            <person name="Moumen B."/>
            <person name="Le Paslier D."/>
            <person name="Pons N."/>
            <person name="Pedersen O."/>
            <person name="Prifti E."/>
            <person name="Qin J."/>
            <person name="Raes J."/>
            <person name="Tap J."/>
            <person name="Tims S."/>
            <person name="Ussery D.W."/>
            <person name="Yamada T."/>
            <person name="MetaHit consortium"/>
            <person name="Renault P."/>
            <person name="Sicheritz-Ponten T."/>
            <person name="Bork P."/>
            <person name="Wang J."/>
            <person name="Brunak S."/>
            <person name="Ehrlich S.D."/>
        </authorList>
    </citation>
    <scope>NUCLEOTIDE SEQUENCE [LARGE SCALE GENOMIC DNA]</scope>
</reference>
<dbReference type="RefSeq" id="WP_022072055.1">
    <property type="nucleotide sequence ID" value="NZ_HF999328.1"/>
</dbReference>
<evidence type="ECO:0000256" key="6">
    <source>
        <dbReference type="ARBA" id="ARBA00023136"/>
    </source>
</evidence>
<evidence type="ECO:0000256" key="7">
    <source>
        <dbReference type="SAM" id="Phobius"/>
    </source>
</evidence>
<dbReference type="SUPFAM" id="SSF52540">
    <property type="entry name" value="P-loop containing nucleoside triphosphate hydrolases"/>
    <property type="match status" value="1"/>
</dbReference>
<dbReference type="Pfam" id="PF00664">
    <property type="entry name" value="ABC_membrane"/>
    <property type="match status" value="1"/>
</dbReference>
<dbReference type="PANTHER" id="PTHR43394:SF1">
    <property type="entry name" value="ATP-BINDING CASSETTE SUB-FAMILY B MEMBER 10, MITOCHONDRIAL"/>
    <property type="match status" value="1"/>
</dbReference>
<dbReference type="PROSITE" id="PS00211">
    <property type="entry name" value="ABC_TRANSPORTER_1"/>
    <property type="match status" value="1"/>
</dbReference>
<feature type="transmembrane region" description="Helical" evidence="7">
    <location>
        <begin position="164"/>
        <end position="182"/>
    </location>
</feature>
<dbReference type="InterPro" id="IPR039421">
    <property type="entry name" value="Type_1_exporter"/>
</dbReference>
<feature type="transmembrane region" description="Helical" evidence="7">
    <location>
        <begin position="139"/>
        <end position="158"/>
    </location>
</feature>
<evidence type="ECO:0000259" key="9">
    <source>
        <dbReference type="PROSITE" id="PS50929"/>
    </source>
</evidence>
<dbReference type="Gene3D" id="1.20.1560.10">
    <property type="entry name" value="ABC transporter type 1, transmembrane domain"/>
    <property type="match status" value="1"/>
</dbReference>
<dbReference type="FunFam" id="3.40.50.300:FF:001443">
    <property type="entry name" value="ABC transporter, ATP-binding protein"/>
    <property type="match status" value="1"/>
</dbReference>
<dbReference type="PANTHER" id="PTHR43394">
    <property type="entry name" value="ATP-DEPENDENT PERMEASE MDL1, MITOCHONDRIAL"/>
    <property type="match status" value="1"/>
</dbReference>
<organism evidence="10 11">
    <name type="scientific">Intestinibacter bartlettii CAG:1329</name>
    <dbReference type="NCBI Taxonomy" id="1263063"/>
    <lineage>
        <taxon>Bacteria</taxon>
        <taxon>Bacillati</taxon>
        <taxon>Bacillota</taxon>
        <taxon>Clostridia</taxon>
        <taxon>Peptostreptococcales</taxon>
        <taxon>Peptostreptococcaceae</taxon>
        <taxon>Intestinibacter</taxon>
    </lineage>
</organism>
<dbReference type="InterPro" id="IPR036640">
    <property type="entry name" value="ABC1_TM_sf"/>
</dbReference>